<dbReference type="EMBL" id="RCBY01000117">
    <property type="protein sequence ID" value="RQH36637.1"/>
    <property type="molecule type" value="Genomic_DNA"/>
</dbReference>
<keyword evidence="7" id="KW-1185">Reference proteome</keyword>
<dbReference type="NCBIfam" id="NF008359">
    <property type="entry name" value="PRK11148.1"/>
    <property type="match status" value="1"/>
</dbReference>
<feature type="domain" description="Calcineurin-like phosphoesterase" evidence="5">
    <location>
        <begin position="9"/>
        <end position="198"/>
    </location>
</feature>
<dbReference type="Gene3D" id="3.60.21.10">
    <property type="match status" value="1"/>
</dbReference>
<evidence type="ECO:0000256" key="1">
    <source>
        <dbReference type="ARBA" id="ARBA00022723"/>
    </source>
</evidence>
<dbReference type="InterPro" id="IPR050884">
    <property type="entry name" value="CNP_phosphodiesterase-III"/>
</dbReference>
<dbReference type="SUPFAM" id="SSF56300">
    <property type="entry name" value="Metallo-dependent phosphatases"/>
    <property type="match status" value="1"/>
</dbReference>
<accession>A0A3N6NNS1</accession>
<proteinExistence type="inferred from homology"/>
<dbReference type="CDD" id="cd07402">
    <property type="entry name" value="MPP_GpdQ"/>
    <property type="match status" value="1"/>
</dbReference>
<gene>
    <name evidence="6" type="ORF">D5R40_19255</name>
</gene>
<dbReference type="GO" id="GO:0046872">
    <property type="term" value="F:metal ion binding"/>
    <property type="evidence" value="ECO:0007669"/>
    <property type="project" value="UniProtKB-KW"/>
</dbReference>
<dbReference type="Proteomes" id="UP000269154">
    <property type="component" value="Unassembled WGS sequence"/>
</dbReference>
<dbReference type="InterPro" id="IPR026575">
    <property type="entry name" value="GpdQ/CpdA-like"/>
</dbReference>
<dbReference type="GO" id="GO:0004115">
    <property type="term" value="F:3',5'-cyclic-AMP phosphodiesterase activity"/>
    <property type="evidence" value="ECO:0007669"/>
    <property type="project" value="UniProtKB-EC"/>
</dbReference>
<protein>
    <submittedName>
        <fullName evidence="6">3',5'-cyclic-AMP phosphodiesterase</fullName>
        <ecNumber evidence="6">3.1.4.53</ecNumber>
    </submittedName>
</protein>
<evidence type="ECO:0000256" key="3">
    <source>
        <dbReference type="ARBA" id="ARBA00023004"/>
    </source>
</evidence>
<organism evidence="6 7">
    <name type="scientific">Okeania hirsuta</name>
    <dbReference type="NCBI Taxonomy" id="1458930"/>
    <lineage>
        <taxon>Bacteria</taxon>
        <taxon>Bacillati</taxon>
        <taxon>Cyanobacteriota</taxon>
        <taxon>Cyanophyceae</taxon>
        <taxon>Oscillatoriophycideae</taxon>
        <taxon>Oscillatoriales</taxon>
        <taxon>Microcoleaceae</taxon>
        <taxon>Okeania</taxon>
    </lineage>
</organism>
<dbReference type="Pfam" id="PF00149">
    <property type="entry name" value="Metallophos"/>
    <property type="match status" value="1"/>
</dbReference>
<evidence type="ECO:0000259" key="5">
    <source>
        <dbReference type="Pfam" id="PF00149"/>
    </source>
</evidence>
<comment type="similarity">
    <text evidence="4">Belongs to the cyclic nucleotide phosphodiesterase class-III family.</text>
</comment>
<keyword evidence="2 6" id="KW-0378">Hydrolase</keyword>
<comment type="caution">
    <text evidence="6">The sequence shown here is derived from an EMBL/GenBank/DDBJ whole genome shotgun (WGS) entry which is preliminary data.</text>
</comment>
<dbReference type="InterPro" id="IPR004843">
    <property type="entry name" value="Calcineurin-like_PHP"/>
</dbReference>
<name>A0A3N6NNS1_9CYAN</name>
<evidence type="ECO:0000313" key="6">
    <source>
        <dbReference type="EMBL" id="RQH36637.1"/>
    </source>
</evidence>
<evidence type="ECO:0000313" key="7">
    <source>
        <dbReference type="Proteomes" id="UP000269154"/>
    </source>
</evidence>
<dbReference type="RefSeq" id="WP_124145903.1">
    <property type="nucleotide sequence ID" value="NZ_CAWOKI010000128.1"/>
</dbReference>
<dbReference type="EC" id="3.1.4.53" evidence="6"/>
<keyword evidence="3" id="KW-0408">Iron</keyword>
<dbReference type="PANTHER" id="PTHR42988">
    <property type="entry name" value="PHOSPHOHYDROLASE"/>
    <property type="match status" value="1"/>
</dbReference>
<evidence type="ECO:0000256" key="4">
    <source>
        <dbReference type="ARBA" id="ARBA00025742"/>
    </source>
</evidence>
<dbReference type="AlphaFoldDB" id="A0A3N6NNS1"/>
<dbReference type="OrthoDB" id="651281at2"/>
<dbReference type="PANTHER" id="PTHR42988:SF2">
    <property type="entry name" value="CYCLIC NUCLEOTIDE PHOSPHODIESTERASE CBUA0032-RELATED"/>
    <property type="match status" value="1"/>
</dbReference>
<keyword evidence="1" id="KW-0479">Metal-binding</keyword>
<sequence>MIFQPSVLVAQITDTHLFADSIQGKMYGVPTERSFVKVLEKLKQLQPQPDVLLLTGDLSQDETSQSYQRLASLLSPLNIPTYWIAGNHDNLPTMERVLSSAPISAKKSFEMGGWNFFLLNTNVPGCVYGEISPESLEWLEYNIKMTGNKPVLIALHHPPVKINSEWMDKILLHNPENFLSIINRYPQVKIVLSGHIHQEFAKEINGIHYLSTPSTCIQFEPGNYKFFLDKQPPGLRLLTLYPDGNYTTKIERINYIYECDMAASGY</sequence>
<evidence type="ECO:0000256" key="2">
    <source>
        <dbReference type="ARBA" id="ARBA00022801"/>
    </source>
</evidence>
<reference evidence="6 7" key="1">
    <citation type="journal article" date="2018" name="ACS Chem. Biol.">
        <title>Ketoreductase domain dysfunction expands chemodiversity: malyngamide biosynthesis in the cyanobacterium Okeania hirsuta.</title>
        <authorList>
            <person name="Moss N.A."/>
            <person name="Leao T."/>
            <person name="Rankin M."/>
            <person name="McCullough T.M."/>
            <person name="Qu P."/>
            <person name="Korobeynikov A."/>
            <person name="Smith J.L."/>
            <person name="Gerwick L."/>
            <person name="Gerwick W.H."/>
        </authorList>
    </citation>
    <scope>NUCLEOTIDE SEQUENCE [LARGE SCALE GENOMIC DNA]</scope>
    <source>
        <strain evidence="6 7">PAB10Feb10-1</strain>
    </source>
</reference>
<dbReference type="InterPro" id="IPR029052">
    <property type="entry name" value="Metallo-depent_PP-like"/>
</dbReference>